<dbReference type="Gene3D" id="4.10.1000.10">
    <property type="entry name" value="Zinc finger, CCCH-type"/>
    <property type="match status" value="1"/>
</dbReference>
<feature type="compositionally biased region" description="Basic and acidic residues" evidence="2">
    <location>
        <begin position="170"/>
        <end position="181"/>
    </location>
</feature>
<feature type="compositionally biased region" description="Basic and acidic residues" evidence="2">
    <location>
        <begin position="507"/>
        <end position="528"/>
    </location>
</feature>
<keyword evidence="1" id="KW-0862">Zinc</keyword>
<feature type="domain" description="C3H1-type" evidence="3">
    <location>
        <begin position="2"/>
        <end position="29"/>
    </location>
</feature>
<feature type="compositionally biased region" description="Polar residues" evidence="2">
    <location>
        <begin position="603"/>
        <end position="617"/>
    </location>
</feature>
<dbReference type="InterPro" id="IPR041686">
    <property type="entry name" value="Znf-CCCH_3"/>
</dbReference>
<evidence type="ECO:0000256" key="1">
    <source>
        <dbReference type="PROSITE-ProRule" id="PRU00723"/>
    </source>
</evidence>
<proteinExistence type="predicted"/>
<dbReference type="Proteomes" id="UP000085678">
    <property type="component" value="Unplaced"/>
</dbReference>
<feature type="zinc finger region" description="C3H1-type" evidence="1">
    <location>
        <begin position="31"/>
        <end position="57"/>
    </location>
</feature>
<keyword evidence="4" id="KW-1185">Reference proteome</keyword>
<evidence type="ECO:0000259" key="3">
    <source>
        <dbReference type="PROSITE" id="PS50103"/>
    </source>
</evidence>
<feature type="zinc finger region" description="C3H1-type" evidence="1">
    <location>
        <begin position="2"/>
        <end position="29"/>
    </location>
</feature>
<dbReference type="OMA" id="QTANDNI"/>
<gene>
    <name evidence="5 6 7" type="primary">LOC106176473</name>
</gene>
<feature type="compositionally biased region" description="Basic and acidic residues" evidence="2">
    <location>
        <begin position="548"/>
        <end position="557"/>
    </location>
</feature>
<name>A0A1S3JVK4_LINAN</name>
<dbReference type="InterPro" id="IPR000571">
    <property type="entry name" value="Znf_CCCH"/>
</dbReference>
<organism evidence="4 5">
    <name type="scientific">Lingula anatina</name>
    <name type="common">Brachiopod</name>
    <name type="synonym">Lingula unguis</name>
    <dbReference type="NCBI Taxonomy" id="7574"/>
    <lineage>
        <taxon>Eukaryota</taxon>
        <taxon>Metazoa</taxon>
        <taxon>Spiralia</taxon>
        <taxon>Lophotrochozoa</taxon>
        <taxon>Brachiopoda</taxon>
        <taxon>Linguliformea</taxon>
        <taxon>Lingulata</taxon>
        <taxon>Lingulida</taxon>
        <taxon>Linguloidea</taxon>
        <taxon>Lingulidae</taxon>
        <taxon>Lingula</taxon>
    </lineage>
</organism>
<dbReference type="RefSeq" id="XP_013414324.1">
    <property type="nucleotide sequence ID" value="XM_013558870.2"/>
</dbReference>
<feature type="region of interest" description="Disordered" evidence="2">
    <location>
        <begin position="389"/>
        <end position="623"/>
    </location>
</feature>
<evidence type="ECO:0000313" key="7">
    <source>
        <dbReference type="RefSeq" id="XP_013414324.1"/>
    </source>
</evidence>
<feature type="region of interest" description="Disordered" evidence="2">
    <location>
        <begin position="140"/>
        <end position="186"/>
    </location>
</feature>
<dbReference type="PANTHER" id="PTHR15725:SF14">
    <property type="entry name" value="ZINC FINGER CCCH DOMAIN-CONTAINING PROTEIN 11A"/>
    <property type="match status" value="1"/>
</dbReference>
<evidence type="ECO:0000313" key="5">
    <source>
        <dbReference type="RefSeq" id="XP_013414322.1"/>
    </source>
</evidence>
<feature type="region of interest" description="Disordered" evidence="2">
    <location>
        <begin position="201"/>
        <end position="221"/>
    </location>
</feature>
<dbReference type="STRING" id="7574.A0A1S3JVK4"/>
<feature type="domain" description="C3H1-type" evidence="3">
    <location>
        <begin position="31"/>
        <end position="57"/>
    </location>
</feature>
<dbReference type="SMART" id="SM00356">
    <property type="entry name" value="ZnF_C3H1"/>
    <property type="match status" value="3"/>
</dbReference>
<keyword evidence="1" id="KW-0863">Zinc-finger</keyword>
<protein>
    <submittedName>
        <fullName evidence="5 6">Zinc finger CCCH domain-containing protein 11A isoform X1</fullName>
    </submittedName>
</protein>
<dbReference type="FunFam" id="4.10.1000.10:FF:000026">
    <property type="entry name" value="Zinc finger CCCH domain-containing protein 11A"/>
    <property type="match status" value="1"/>
</dbReference>
<dbReference type="KEGG" id="lak:106176473"/>
<accession>A0A1S3JVK4</accession>
<dbReference type="PANTHER" id="PTHR15725">
    <property type="entry name" value="ZN-FINGER, C-X8-C-X5-C-X3-H TYPE-CONTAINING"/>
    <property type="match status" value="1"/>
</dbReference>
<evidence type="ECO:0000313" key="6">
    <source>
        <dbReference type="RefSeq" id="XP_013414323.1"/>
    </source>
</evidence>
<dbReference type="PROSITE" id="PS50103">
    <property type="entry name" value="ZF_C3H1"/>
    <property type="match status" value="2"/>
</dbReference>
<keyword evidence="1" id="KW-0479">Metal-binding</keyword>
<evidence type="ECO:0000256" key="2">
    <source>
        <dbReference type="SAM" id="MobiDB-lite"/>
    </source>
</evidence>
<dbReference type="Pfam" id="PF15663">
    <property type="entry name" value="zf-CCCH_3"/>
    <property type="match status" value="1"/>
</dbReference>
<dbReference type="GeneID" id="106176473"/>
<dbReference type="AlphaFoldDB" id="A0A1S3JVK4"/>
<evidence type="ECO:0000313" key="4">
    <source>
        <dbReference type="Proteomes" id="UP000085678"/>
    </source>
</evidence>
<feature type="compositionally biased region" description="Polar residues" evidence="2">
    <location>
        <begin position="570"/>
        <end position="580"/>
    </location>
</feature>
<dbReference type="OrthoDB" id="5395350at2759"/>
<feature type="compositionally biased region" description="Polar residues" evidence="2">
    <location>
        <begin position="445"/>
        <end position="471"/>
    </location>
</feature>
<feature type="compositionally biased region" description="Basic and acidic residues" evidence="2">
    <location>
        <begin position="405"/>
        <end position="426"/>
    </location>
</feature>
<reference evidence="5 6" key="1">
    <citation type="submission" date="2025-04" db="UniProtKB">
        <authorList>
            <consortium name="RefSeq"/>
        </authorList>
    </citation>
    <scope>IDENTIFICATION</scope>
    <source>
        <tissue evidence="5 6">Gonads</tissue>
    </source>
</reference>
<sequence length="623" mass="69643">MASQGDDCYFYYYSNCTKGSTCPFRHSEAALGKEVVCTSWLQGRCLKDNCPFRHMEITKKRSSMPCYWESQPGGCQKPHCAFQHTQPRDFLEEQAVQDSALMRVGRPVIIPGGKSDVNFEIERNNPSPIVQPIVVNPFEEESDQDSINGTPVKHQPKLPETIKQTKVPTRKLDLTSQKDESTSTSFGVKSLEEIKKEKALRSMLEKRKKPEDQQKGTSTERRIVSATPEQTANDNIGVEEAALAAVEARLAQRKIVVSPVKKRKAEEMSIGVRTLADIRREKQKDSQVSPGEPTANDARLKLTRRIGTGAENREIRRDDARVKLARKINIDTENVQTKKTKITLKSPGEDDSGIKVKTLEEIKKEKALSKKFEDARADKAGVTLHTLTENKKMKNIPSSGIVKNKPAEKDPSEIKIKTLAEIRSQKAQEQGKQTEDPQSVKLAKTNRQTRQLYQPPVRQSQSEPKVGSSVTIARVKPQPSTSEPAIVIPRSAKTVKEDTDPSQLKVKTFEEIMREKKLRKQQESKSESDSVEPVVKRKKGGSPIVFENQKETDEPVAKRKKSGSPIIFQSGDQGTSPSETKPQKAVSIHDSPASRPAVKKSLQKNNTASKTITPSRTLTRKRL</sequence>
<dbReference type="GO" id="GO:0008270">
    <property type="term" value="F:zinc ion binding"/>
    <property type="evidence" value="ECO:0007669"/>
    <property type="project" value="UniProtKB-KW"/>
</dbReference>
<dbReference type="RefSeq" id="XP_013414322.1">
    <property type="nucleotide sequence ID" value="XM_013558868.2"/>
</dbReference>
<dbReference type="RefSeq" id="XP_013414323.1">
    <property type="nucleotide sequence ID" value="XM_013558869.2"/>
</dbReference>